<proteinExistence type="inferred from homology"/>
<dbReference type="GO" id="GO:0009733">
    <property type="term" value="P:response to auxin"/>
    <property type="evidence" value="ECO:0007669"/>
    <property type="project" value="InterPro"/>
</dbReference>
<dbReference type="Gramene" id="C.cajan_00028.t">
    <property type="protein sequence ID" value="C.cajan_00028.t.cds1"/>
    <property type="gene ID" value="C.cajan_00028"/>
</dbReference>
<dbReference type="Proteomes" id="UP000075243">
    <property type="component" value="Chromosome 11"/>
</dbReference>
<evidence type="ECO:0000256" key="1">
    <source>
        <dbReference type="ARBA" id="ARBA00006974"/>
    </source>
</evidence>
<gene>
    <name evidence="2" type="ORF">KK1_000028</name>
</gene>
<dbReference type="AlphaFoldDB" id="A0A151SGF1"/>
<keyword evidence="3" id="KW-1185">Reference proteome</keyword>
<comment type="similarity">
    <text evidence="1">Belongs to the ARG7 family.</text>
</comment>
<sequence length="59" mass="6903">MPDFRVLMETVTDEYGCDHNGAIQIPCDEHYFQQILTSCSQTKKQRIIFPNNIPFTCTY</sequence>
<name>A0A151SGF1_CAJCA</name>
<dbReference type="OMA" id="MNCYERQ"/>
<dbReference type="Pfam" id="PF02519">
    <property type="entry name" value="Auxin_inducible"/>
    <property type="match status" value="1"/>
</dbReference>
<dbReference type="EMBL" id="CM003613">
    <property type="protein sequence ID" value="KYP53865.1"/>
    <property type="molecule type" value="Genomic_DNA"/>
</dbReference>
<reference evidence="2 3" key="1">
    <citation type="journal article" date="2012" name="Nat. Biotechnol.">
        <title>Draft genome sequence of pigeonpea (Cajanus cajan), an orphan legume crop of resource-poor farmers.</title>
        <authorList>
            <person name="Varshney R.K."/>
            <person name="Chen W."/>
            <person name="Li Y."/>
            <person name="Bharti A.K."/>
            <person name="Saxena R.K."/>
            <person name="Schlueter J.A."/>
            <person name="Donoghue M.T."/>
            <person name="Azam S."/>
            <person name="Fan G."/>
            <person name="Whaley A.M."/>
            <person name="Farmer A.D."/>
            <person name="Sheridan J."/>
            <person name="Iwata A."/>
            <person name="Tuteja R."/>
            <person name="Penmetsa R.V."/>
            <person name="Wu W."/>
            <person name="Upadhyaya H.D."/>
            <person name="Yang S.P."/>
            <person name="Shah T."/>
            <person name="Saxena K.B."/>
            <person name="Michael T."/>
            <person name="McCombie W.R."/>
            <person name="Yang B."/>
            <person name="Zhang G."/>
            <person name="Yang H."/>
            <person name="Wang J."/>
            <person name="Spillane C."/>
            <person name="Cook D.R."/>
            <person name="May G.D."/>
            <person name="Xu X."/>
            <person name="Jackson S.A."/>
        </authorList>
    </citation>
    <scope>NUCLEOTIDE SEQUENCE [LARGE SCALE GENOMIC DNA]</scope>
    <source>
        <strain evidence="3">cv. Asha</strain>
    </source>
</reference>
<evidence type="ECO:0000313" key="3">
    <source>
        <dbReference type="Proteomes" id="UP000075243"/>
    </source>
</evidence>
<evidence type="ECO:0000313" key="2">
    <source>
        <dbReference type="EMBL" id="KYP53865.1"/>
    </source>
</evidence>
<protein>
    <submittedName>
        <fullName evidence="2">Uncharacterized protein</fullName>
    </submittedName>
</protein>
<accession>A0A151SGF1</accession>
<dbReference type="InterPro" id="IPR003676">
    <property type="entry name" value="SAUR_fam"/>
</dbReference>
<organism evidence="2 3">
    <name type="scientific">Cajanus cajan</name>
    <name type="common">Pigeon pea</name>
    <name type="synonym">Cajanus indicus</name>
    <dbReference type="NCBI Taxonomy" id="3821"/>
    <lineage>
        <taxon>Eukaryota</taxon>
        <taxon>Viridiplantae</taxon>
        <taxon>Streptophyta</taxon>
        <taxon>Embryophyta</taxon>
        <taxon>Tracheophyta</taxon>
        <taxon>Spermatophyta</taxon>
        <taxon>Magnoliopsida</taxon>
        <taxon>eudicotyledons</taxon>
        <taxon>Gunneridae</taxon>
        <taxon>Pentapetalae</taxon>
        <taxon>rosids</taxon>
        <taxon>fabids</taxon>
        <taxon>Fabales</taxon>
        <taxon>Fabaceae</taxon>
        <taxon>Papilionoideae</taxon>
        <taxon>50 kb inversion clade</taxon>
        <taxon>NPAAA clade</taxon>
        <taxon>indigoferoid/millettioid clade</taxon>
        <taxon>Phaseoleae</taxon>
        <taxon>Cajanus</taxon>
    </lineage>
</organism>